<evidence type="ECO:0000256" key="3">
    <source>
        <dbReference type="ARBA" id="ARBA00003317"/>
    </source>
</evidence>
<evidence type="ECO:0000256" key="15">
    <source>
        <dbReference type="ARBA" id="ARBA00049348"/>
    </source>
</evidence>
<reference evidence="18 19" key="1">
    <citation type="submission" date="2016-10" db="EMBL/GenBank/DDBJ databases">
        <title>Genome sequence of Streptomyces gilvigriseus MUSC 26.</title>
        <authorList>
            <person name="Lee L.-H."/>
            <person name="Ser H.-L."/>
        </authorList>
    </citation>
    <scope>NUCLEOTIDE SEQUENCE [LARGE SCALE GENOMIC DNA]</scope>
    <source>
        <strain evidence="18 19">MUSC 26</strain>
    </source>
</reference>
<comment type="catalytic activity">
    <reaction evidence="15">
        <text>a 6-O-methyl-2'-deoxyguanosine in DNA + L-cysteinyl-[protein] = S-methyl-L-cysteinyl-[protein] + a 2'-deoxyguanosine in DNA</text>
        <dbReference type="Rhea" id="RHEA:24000"/>
        <dbReference type="Rhea" id="RHEA-COMP:10131"/>
        <dbReference type="Rhea" id="RHEA-COMP:10132"/>
        <dbReference type="Rhea" id="RHEA-COMP:11367"/>
        <dbReference type="Rhea" id="RHEA-COMP:11368"/>
        <dbReference type="ChEBI" id="CHEBI:29950"/>
        <dbReference type="ChEBI" id="CHEBI:82612"/>
        <dbReference type="ChEBI" id="CHEBI:85445"/>
        <dbReference type="ChEBI" id="CHEBI:85448"/>
        <dbReference type="EC" id="2.1.1.63"/>
    </reaction>
</comment>
<dbReference type="InterPro" id="IPR036388">
    <property type="entry name" value="WH-like_DNA-bd_sf"/>
</dbReference>
<comment type="catalytic activity">
    <reaction evidence="1">
        <text>a 4-O-methyl-thymidine in DNA + L-cysteinyl-[protein] = a thymidine in DNA + S-methyl-L-cysteinyl-[protein]</text>
        <dbReference type="Rhea" id="RHEA:53428"/>
        <dbReference type="Rhea" id="RHEA-COMP:10131"/>
        <dbReference type="Rhea" id="RHEA-COMP:10132"/>
        <dbReference type="Rhea" id="RHEA-COMP:13555"/>
        <dbReference type="Rhea" id="RHEA-COMP:13556"/>
        <dbReference type="ChEBI" id="CHEBI:29950"/>
        <dbReference type="ChEBI" id="CHEBI:82612"/>
        <dbReference type="ChEBI" id="CHEBI:137386"/>
        <dbReference type="ChEBI" id="CHEBI:137387"/>
        <dbReference type="EC" id="2.1.1.63"/>
    </reaction>
</comment>
<evidence type="ECO:0000256" key="10">
    <source>
        <dbReference type="ARBA" id="ARBA00022723"/>
    </source>
</evidence>
<evidence type="ECO:0000259" key="16">
    <source>
        <dbReference type="Pfam" id="PF01035"/>
    </source>
</evidence>
<evidence type="ECO:0000256" key="2">
    <source>
        <dbReference type="ARBA" id="ARBA00001947"/>
    </source>
</evidence>
<dbReference type="GO" id="GO:0046872">
    <property type="term" value="F:metal ion binding"/>
    <property type="evidence" value="ECO:0007669"/>
    <property type="project" value="UniProtKB-KW"/>
</dbReference>
<evidence type="ECO:0000256" key="7">
    <source>
        <dbReference type="ARBA" id="ARBA00022553"/>
    </source>
</evidence>
<keyword evidence="8" id="KW-0489">Methyltransferase</keyword>
<organism evidence="18 19">
    <name type="scientific">Mangrovactinospora gilvigrisea</name>
    <dbReference type="NCBI Taxonomy" id="1428644"/>
    <lineage>
        <taxon>Bacteria</taxon>
        <taxon>Bacillati</taxon>
        <taxon>Actinomycetota</taxon>
        <taxon>Actinomycetes</taxon>
        <taxon>Kitasatosporales</taxon>
        <taxon>Streptomycetaceae</taxon>
        <taxon>Mangrovactinospora</taxon>
    </lineage>
</organism>
<evidence type="ECO:0000256" key="1">
    <source>
        <dbReference type="ARBA" id="ARBA00001286"/>
    </source>
</evidence>
<keyword evidence="19" id="KW-1185">Reference proteome</keyword>
<keyword evidence="9" id="KW-0808">Transferase</keyword>
<keyword evidence="14" id="KW-0234">DNA repair</keyword>
<evidence type="ECO:0000256" key="4">
    <source>
        <dbReference type="ARBA" id="ARBA00008711"/>
    </source>
</evidence>
<dbReference type="InterPro" id="IPR001497">
    <property type="entry name" value="MethylDNA_cys_MeTrfase_AS"/>
</dbReference>
<dbReference type="PANTHER" id="PTHR46460">
    <property type="entry name" value="METHYLATED-DNA--PROTEIN-CYSTEINE METHYLTRANSFERASE"/>
    <property type="match status" value="1"/>
</dbReference>
<gene>
    <name evidence="18" type="ORF">BIV57_17840</name>
</gene>
<dbReference type="InterPro" id="IPR036217">
    <property type="entry name" value="MethylDNA_cys_MeTrfase_DNAb"/>
</dbReference>
<evidence type="ECO:0000256" key="11">
    <source>
        <dbReference type="ARBA" id="ARBA00022763"/>
    </source>
</evidence>
<dbReference type="RefSeq" id="WP_071657891.1">
    <property type="nucleotide sequence ID" value="NZ_MLCF01000112.1"/>
</dbReference>
<dbReference type="Pfam" id="PF01035">
    <property type="entry name" value="DNA_binding_1"/>
    <property type="match status" value="1"/>
</dbReference>
<dbReference type="InterPro" id="IPR008332">
    <property type="entry name" value="MethylG_MeTrfase_N"/>
</dbReference>
<proteinExistence type="inferred from homology"/>
<dbReference type="Gene3D" id="1.10.10.10">
    <property type="entry name" value="Winged helix-like DNA-binding domain superfamily/Winged helix DNA-binding domain"/>
    <property type="match status" value="1"/>
</dbReference>
<sequence length="182" mass="19172">MPLYRLPYPDSPIGPLHFLATDRGLVRVLFHATPTTVAGIEKADAGRLALDPLPEAGPHLAALRPQLDAYFDGRRTAPFDVPLDWSLASAFNRGILETLLARVPFGATTGYGRLADWADVPAERGTAAARAVGTAMGANPVPVVVPCHRVVEADGGLGGFGGGLETKRQLLALEGVLPDTLF</sequence>
<dbReference type="InterPro" id="IPR014048">
    <property type="entry name" value="MethylDNA_cys_MeTrfase_DNA-bd"/>
</dbReference>
<protein>
    <recommendedName>
        <fullName evidence="6">Methylated-DNA--protein-cysteine methyltransferase</fullName>
        <ecNumber evidence="5">2.1.1.63</ecNumber>
    </recommendedName>
</protein>
<evidence type="ECO:0000256" key="13">
    <source>
        <dbReference type="ARBA" id="ARBA00023125"/>
    </source>
</evidence>
<evidence type="ECO:0000256" key="8">
    <source>
        <dbReference type="ARBA" id="ARBA00022603"/>
    </source>
</evidence>
<dbReference type="PANTHER" id="PTHR46460:SF1">
    <property type="entry name" value="METHYLATED-DNA--PROTEIN-CYSTEINE METHYLTRANSFERASE"/>
    <property type="match status" value="1"/>
</dbReference>
<dbReference type="EC" id="2.1.1.63" evidence="5"/>
<name>A0A1J7BRR7_9ACTN</name>
<evidence type="ECO:0000256" key="5">
    <source>
        <dbReference type="ARBA" id="ARBA00011918"/>
    </source>
</evidence>
<feature type="domain" description="Methylguanine DNA methyltransferase ribonuclease-like" evidence="17">
    <location>
        <begin position="10"/>
        <end position="84"/>
    </location>
</feature>
<feature type="domain" description="Methylated-DNA-[protein]-cysteine S-methyltransferase DNA binding" evidence="16">
    <location>
        <begin position="93"/>
        <end position="176"/>
    </location>
</feature>
<keyword evidence="10" id="KW-0479">Metal-binding</keyword>
<keyword evidence="11" id="KW-0227">DNA damage</keyword>
<evidence type="ECO:0000256" key="6">
    <source>
        <dbReference type="ARBA" id="ARBA00015377"/>
    </source>
</evidence>
<dbReference type="AlphaFoldDB" id="A0A1J7BRR7"/>
<keyword evidence="13" id="KW-0238">DNA-binding</keyword>
<evidence type="ECO:0000256" key="9">
    <source>
        <dbReference type="ARBA" id="ARBA00022679"/>
    </source>
</evidence>
<dbReference type="GO" id="GO:0006281">
    <property type="term" value="P:DNA repair"/>
    <property type="evidence" value="ECO:0007669"/>
    <property type="project" value="UniProtKB-KW"/>
</dbReference>
<evidence type="ECO:0000259" key="17">
    <source>
        <dbReference type="Pfam" id="PF02870"/>
    </source>
</evidence>
<comment type="cofactor">
    <cofactor evidence="2">
        <name>Zn(2+)</name>
        <dbReference type="ChEBI" id="CHEBI:29105"/>
    </cofactor>
</comment>
<comment type="similarity">
    <text evidence="4">Belongs to the MGMT family.</text>
</comment>
<accession>A0A1J7BRR7</accession>
<dbReference type="Pfam" id="PF02870">
    <property type="entry name" value="Methyltransf_1N"/>
    <property type="match status" value="1"/>
</dbReference>
<dbReference type="EMBL" id="MLCF01000112">
    <property type="protein sequence ID" value="OIV36145.1"/>
    <property type="molecule type" value="Genomic_DNA"/>
</dbReference>
<evidence type="ECO:0000256" key="12">
    <source>
        <dbReference type="ARBA" id="ARBA00022833"/>
    </source>
</evidence>
<keyword evidence="12" id="KW-0862">Zinc</keyword>
<dbReference type="GO" id="GO:0032259">
    <property type="term" value="P:methylation"/>
    <property type="evidence" value="ECO:0007669"/>
    <property type="project" value="UniProtKB-KW"/>
</dbReference>
<dbReference type="CDD" id="cd06445">
    <property type="entry name" value="ATase"/>
    <property type="match status" value="1"/>
</dbReference>
<comment type="function">
    <text evidence="3">Involved in the cellular defense against the biological effects of O6-methylguanine (O6-MeG) and O4-methylthymine (O4-MeT) in DNA. Repairs the methylated nucleobase in DNA by stoichiometrically transferring the methyl group to a cysteine residue in the enzyme. This is a suicide reaction: the enzyme is irreversibly inactivated.</text>
</comment>
<evidence type="ECO:0000256" key="14">
    <source>
        <dbReference type="ARBA" id="ARBA00023204"/>
    </source>
</evidence>
<comment type="caution">
    <text evidence="18">The sequence shown here is derived from an EMBL/GenBank/DDBJ whole genome shotgun (WGS) entry which is preliminary data.</text>
</comment>
<evidence type="ECO:0000313" key="18">
    <source>
        <dbReference type="EMBL" id="OIV36145.1"/>
    </source>
</evidence>
<dbReference type="NCBIfam" id="TIGR00589">
    <property type="entry name" value="ogt"/>
    <property type="match status" value="1"/>
</dbReference>
<dbReference type="GO" id="GO:0003677">
    <property type="term" value="F:DNA binding"/>
    <property type="evidence" value="ECO:0007669"/>
    <property type="project" value="UniProtKB-KW"/>
</dbReference>
<dbReference type="Proteomes" id="UP000243342">
    <property type="component" value="Unassembled WGS sequence"/>
</dbReference>
<dbReference type="GO" id="GO:0003908">
    <property type="term" value="F:methylated-DNA-[protein]-cysteine S-methyltransferase activity"/>
    <property type="evidence" value="ECO:0007669"/>
    <property type="project" value="UniProtKB-EC"/>
</dbReference>
<evidence type="ECO:0000313" key="19">
    <source>
        <dbReference type="Proteomes" id="UP000243342"/>
    </source>
</evidence>
<dbReference type="STRING" id="1428644.BIV57_17840"/>
<dbReference type="SUPFAM" id="SSF53155">
    <property type="entry name" value="Methylated DNA-protein cysteine methyltransferase domain"/>
    <property type="match status" value="1"/>
</dbReference>
<dbReference type="PROSITE" id="PS00374">
    <property type="entry name" value="MGMT"/>
    <property type="match status" value="1"/>
</dbReference>
<dbReference type="FunFam" id="1.10.10.10:FF:000214">
    <property type="entry name" value="Methylated-DNA--protein-cysteine methyltransferase"/>
    <property type="match status" value="1"/>
</dbReference>
<dbReference type="InterPro" id="IPR036631">
    <property type="entry name" value="MGMT_N_sf"/>
</dbReference>
<dbReference type="Gene3D" id="3.30.160.70">
    <property type="entry name" value="Methylated DNA-protein cysteine methyltransferase domain"/>
    <property type="match status" value="1"/>
</dbReference>
<dbReference type="SUPFAM" id="SSF46767">
    <property type="entry name" value="Methylated DNA-protein cysteine methyltransferase, C-terminal domain"/>
    <property type="match status" value="1"/>
</dbReference>
<keyword evidence="7" id="KW-0597">Phosphoprotein</keyword>